<feature type="region of interest" description="Disordered" evidence="1">
    <location>
        <begin position="45"/>
        <end position="65"/>
    </location>
</feature>
<dbReference type="KEGG" id="emx:FKV68_26600"/>
<evidence type="ECO:0000313" key="3">
    <source>
        <dbReference type="Proteomes" id="UP000510721"/>
    </source>
</evidence>
<keyword evidence="2" id="KW-0614">Plasmid</keyword>
<proteinExistence type="predicted"/>
<dbReference type="EMBL" id="CP041241">
    <property type="protein sequence ID" value="QLL64955.1"/>
    <property type="molecule type" value="Genomic_DNA"/>
</dbReference>
<evidence type="ECO:0000313" key="2">
    <source>
        <dbReference type="EMBL" id="QLL64955.1"/>
    </source>
</evidence>
<gene>
    <name evidence="2" type="ORF">FKV68_26600</name>
</gene>
<accession>A0A859QNI6</accession>
<dbReference type="AlphaFoldDB" id="A0A859QNI6"/>
<name>A0A859QNI6_9HYPH</name>
<organism evidence="2 3">
    <name type="scientific">Sinorhizobium mexicanum</name>
    <dbReference type="NCBI Taxonomy" id="375549"/>
    <lineage>
        <taxon>Bacteria</taxon>
        <taxon>Pseudomonadati</taxon>
        <taxon>Pseudomonadota</taxon>
        <taxon>Alphaproteobacteria</taxon>
        <taxon>Hyphomicrobiales</taxon>
        <taxon>Rhizobiaceae</taxon>
        <taxon>Sinorhizobium/Ensifer group</taxon>
        <taxon>Sinorhizobium</taxon>
    </lineage>
</organism>
<sequence length="65" mass="7120">MPTTEPDLQRRASYQARKGRCGTLNCCMSLSLNRRRFKETCSRSASKSLARGAPAGFRPSTALVA</sequence>
<reference evidence="2 3" key="1">
    <citation type="submission" date="2019-06" db="EMBL/GenBank/DDBJ databases">
        <title>Complete genome sequence of Ensifer mexicanus ITTG R7 isolated from nodules of Acacia angustissima (Mill.) Kuntze.</title>
        <authorList>
            <person name="Rincon-Rosales R."/>
            <person name="Rogel M.A."/>
            <person name="Guerrero G."/>
            <person name="Rincon-Molina C.I."/>
            <person name="Lopez-Lopez A."/>
            <person name="Martinez-Romero E."/>
        </authorList>
    </citation>
    <scope>NUCLEOTIDE SEQUENCE [LARGE SCALE GENOMIC DNA]</scope>
    <source>
        <strain evidence="2 3">ITTG R7</strain>
        <plasmid evidence="3">pemeittgr7c</plasmid>
    </source>
</reference>
<keyword evidence="3" id="KW-1185">Reference proteome</keyword>
<dbReference type="Proteomes" id="UP000510721">
    <property type="component" value="Plasmid pEmeITTGR7c"/>
</dbReference>
<geneLocation type="plasmid" evidence="3">
    <name>pemeittgr7c</name>
</geneLocation>
<protein>
    <submittedName>
        <fullName evidence="2">Uncharacterized protein</fullName>
    </submittedName>
</protein>
<evidence type="ECO:0000256" key="1">
    <source>
        <dbReference type="SAM" id="MobiDB-lite"/>
    </source>
</evidence>